<comment type="caution">
    <text evidence="2">The sequence shown here is derived from an EMBL/GenBank/DDBJ whole genome shotgun (WGS) entry which is preliminary data.</text>
</comment>
<protein>
    <submittedName>
        <fullName evidence="2">Uncharacterized protein</fullName>
    </submittedName>
</protein>
<feature type="region of interest" description="Disordered" evidence="1">
    <location>
        <begin position="28"/>
        <end position="86"/>
    </location>
</feature>
<name>A0ABQ5NZ44_9ACTN</name>
<dbReference type="RefSeq" id="WP_323447405.1">
    <property type="nucleotide sequence ID" value="NZ_BSBI01000004.1"/>
</dbReference>
<reference evidence="2 3" key="1">
    <citation type="submission" date="2022-10" db="EMBL/GenBank/DDBJ databases">
        <title>Draft genome sequence of Streptomyces sp. YSPA8.</title>
        <authorList>
            <person name="Moriuchi R."/>
            <person name="Dohra H."/>
            <person name="Yamamura H."/>
            <person name="Kodani S."/>
        </authorList>
    </citation>
    <scope>NUCLEOTIDE SEQUENCE [LARGE SCALE GENOMIC DNA]</scope>
    <source>
        <strain evidence="2 3">YSPA8</strain>
    </source>
</reference>
<keyword evidence="3" id="KW-1185">Reference proteome</keyword>
<gene>
    <name evidence="2" type="ORF">SYYSPA8_13035</name>
</gene>
<sequence length="86" mass="9206">MLRVSIHTMSRAWVDRVQVAQVGQDELGARGRAADERVPVEQPERDAAGGQVGGEPGADGPGRPGDQQRHGRWWSIAATPSFSMAS</sequence>
<feature type="compositionally biased region" description="Basic and acidic residues" evidence="1">
    <location>
        <begin position="28"/>
        <end position="47"/>
    </location>
</feature>
<organism evidence="2 3">
    <name type="scientific">Streptomyces yaizuensis</name>
    <dbReference type="NCBI Taxonomy" id="2989713"/>
    <lineage>
        <taxon>Bacteria</taxon>
        <taxon>Bacillati</taxon>
        <taxon>Actinomycetota</taxon>
        <taxon>Actinomycetes</taxon>
        <taxon>Kitasatosporales</taxon>
        <taxon>Streptomycetaceae</taxon>
        <taxon>Streptomyces</taxon>
    </lineage>
</organism>
<feature type="compositionally biased region" description="Gly residues" evidence="1">
    <location>
        <begin position="50"/>
        <end position="63"/>
    </location>
</feature>
<dbReference type="EMBL" id="BSBI01000004">
    <property type="protein sequence ID" value="GLF95226.1"/>
    <property type="molecule type" value="Genomic_DNA"/>
</dbReference>
<proteinExistence type="predicted"/>
<dbReference type="Proteomes" id="UP001291653">
    <property type="component" value="Unassembled WGS sequence"/>
</dbReference>
<evidence type="ECO:0000256" key="1">
    <source>
        <dbReference type="SAM" id="MobiDB-lite"/>
    </source>
</evidence>
<accession>A0ABQ5NZ44</accession>
<evidence type="ECO:0000313" key="3">
    <source>
        <dbReference type="Proteomes" id="UP001291653"/>
    </source>
</evidence>
<evidence type="ECO:0000313" key="2">
    <source>
        <dbReference type="EMBL" id="GLF95226.1"/>
    </source>
</evidence>